<sequence>MSTANYRTLLRTPGAAAFFLPAAVGRVGLAMTGLGIVWLVHDRTGSYGAAGIAVGCFAVADALGGPQVARVVDLLGQRRVLPYVLAAHAVSVGLLLVGGPVLDLVAATLVGVTLPQLSALSAARWSALLRGARDEAALPKAFALEALANALSYLAGPALVSTAGAAGRPELGTLLAAVLVVGGGLAFAVQRRTAPPVEGRDEHRTATRALLRPAFARQVAFTFALGVFFGGMQVSVTAYAVGRGTPDSAPLLYAVSNCTSLLVGWVYGLRTWRTPAGRQRALVAAGLAAACLPLTILDAPLLLSLALALTGFAVPPLLVLSSVLAESMVPRAALTQAFTWLNSASAAGSAGAAAVAGQAVDAAGAHGGFAVAAAATAGMAVLAAVGGREVAAQSEPAAPER</sequence>
<feature type="transmembrane region" description="Helical" evidence="1">
    <location>
        <begin position="104"/>
        <end position="125"/>
    </location>
</feature>
<keyword evidence="1" id="KW-0812">Transmembrane</keyword>
<protein>
    <submittedName>
        <fullName evidence="2">MFS transporter</fullName>
    </submittedName>
</protein>
<feature type="transmembrane region" description="Helical" evidence="1">
    <location>
        <begin position="80"/>
        <end position="98"/>
    </location>
</feature>
<name>A0ABV4SZF9_9ACTN</name>
<dbReference type="Proteomes" id="UP001571476">
    <property type="component" value="Unassembled WGS sequence"/>
</dbReference>
<feature type="transmembrane region" description="Helical" evidence="1">
    <location>
        <begin position="146"/>
        <end position="165"/>
    </location>
</feature>
<accession>A0ABV4SZF9</accession>
<organism evidence="2 3">
    <name type="scientific">Streptomyces aureus</name>
    <dbReference type="NCBI Taxonomy" id="193461"/>
    <lineage>
        <taxon>Bacteria</taxon>
        <taxon>Bacillati</taxon>
        <taxon>Actinomycetota</taxon>
        <taxon>Actinomycetes</taxon>
        <taxon>Kitasatosporales</taxon>
        <taxon>Streptomycetaceae</taxon>
        <taxon>Streptomyces</taxon>
    </lineage>
</organism>
<dbReference type="RefSeq" id="WP_372567602.1">
    <property type="nucleotide sequence ID" value="NZ_JBGOSP010000079.1"/>
</dbReference>
<dbReference type="InterPro" id="IPR036259">
    <property type="entry name" value="MFS_trans_sf"/>
</dbReference>
<dbReference type="PANTHER" id="PTHR23542">
    <property type="match status" value="1"/>
</dbReference>
<feature type="transmembrane region" description="Helical" evidence="1">
    <location>
        <begin position="16"/>
        <end position="41"/>
    </location>
</feature>
<feature type="transmembrane region" description="Helical" evidence="1">
    <location>
        <begin position="303"/>
        <end position="325"/>
    </location>
</feature>
<reference evidence="2 3" key="1">
    <citation type="submission" date="2024-08" db="EMBL/GenBank/DDBJ databases">
        <title>Genome sequence of Streptomyces aureus CACIA-1.46HGO.</title>
        <authorList>
            <person name="Evangelista-Martinez Z."/>
        </authorList>
    </citation>
    <scope>NUCLEOTIDE SEQUENCE [LARGE SCALE GENOMIC DNA]</scope>
    <source>
        <strain evidence="2 3">CACIA-1.46HGO</strain>
    </source>
</reference>
<dbReference type="InterPro" id="IPR011701">
    <property type="entry name" value="MFS"/>
</dbReference>
<feature type="transmembrane region" description="Helical" evidence="1">
    <location>
        <begin position="337"/>
        <end position="357"/>
    </location>
</feature>
<dbReference type="Gene3D" id="1.20.1250.20">
    <property type="entry name" value="MFS general substrate transporter like domains"/>
    <property type="match status" value="1"/>
</dbReference>
<dbReference type="PANTHER" id="PTHR23542:SF1">
    <property type="entry name" value="MAJOR FACILITATOR SUPERFAMILY (MFS) PROFILE DOMAIN-CONTAINING PROTEIN"/>
    <property type="match status" value="1"/>
</dbReference>
<feature type="transmembrane region" description="Helical" evidence="1">
    <location>
        <begin position="210"/>
        <end position="231"/>
    </location>
</feature>
<evidence type="ECO:0000313" key="3">
    <source>
        <dbReference type="Proteomes" id="UP001571476"/>
    </source>
</evidence>
<feature type="transmembrane region" description="Helical" evidence="1">
    <location>
        <begin position="281"/>
        <end position="297"/>
    </location>
</feature>
<feature type="transmembrane region" description="Helical" evidence="1">
    <location>
        <begin position="251"/>
        <end position="269"/>
    </location>
</feature>
<keyword evidence="1" id="KW-0472">Membrane</keyword>
<proteinExistence type="predicted"/>
<keyword evidence="1" id="KW-1133">Transmembrane helix</keyword>
<evidence type="ECO:0000256" key="1">
    <source>
        <dbReference type="SAM" id="Phobius"/>
    </source>
</evidence>
<comment type="caution">
    <text evidence="2">The sequence shown here is derived from an EMBL/GenBank/DDBJ whole genome shotgun (WGS) entry which is preliminary data.</text>
</comment>
<dbReference type="Pfam" id="PF07690">
    <property type="entry name" value="MFS_1"/>
    <property type="match status" value="1"/>
</dbReference>
<feature type="transmembrane region" description="Helical" evidence="1">
    <location>
        <begin position="171"/>
        <end position="189"/>
    </location>
</feature>
<keyword evidence="3" id="KW-1185">Reference proteome</keyword>
<dbReference type="SUPFAM" id="SSF103473">
    <property type="entry name" value="MFS general substrate transporter"/>
    <property type="match status" value="1"/>
</dbReference>
<gene>
    <name evidence="2" type="ORF">ACEG43_48460</name>
</gene>
<evidence type="ECO:0000313" key="2">
    <source>
        <dbReference type="EMBL" id="MFA3843819.1"/>
    </source>
</evidence>
<feature type="transmembrane region" description="Helical" evidence="1">
    <location>
        <begin position="363"/>
        <end position="385"/>
    </location>
</feature>
<dbReference type="EMBL" id="JBGOSP010000079">
    <property type="protein sequence ID" value="MFA3843819.1"/>
    <property type="molecule type" value="Genomic_DNA"/>
</dbReference>